<gene>
    <name evidence="15" type="primary">pnp</name>
    <name evidence="15" type="ORF">TNIN_38851</name>
</gene>
<dbReference type="InterPro" id="IPR003029">
    <property type="entry name" value="S1_domain"/>
</dbReference>
<evidence type="ECO:0000256" key="3">
    <source>
        <dbReference type="ARBA" id="ARBA00022490"/>
    </source>
</evidence>
<dbReference type="SMART" id="SM00322">
    <property type="entry name" value="KH"/>
    <property type="match status" value="1"/>
</dbReference>
<evidence type="ECO:0000256" key="10">
    <source>
        <dbReference type="PROSITE-ProRule" id="PRU00117"/>
    </source>
</evidence>
<dbReference type="InterPro" id="IPR012162">
    <property type="entry name" value="PNPase"/>
</dbReference>
<dbReference type="GO" id="GO:0006402">
    <property type="term" value="P:mRNA catabolic process"/>
    <property type="evidence" value="ECO:0007669"/>
    <property type="project" value="InterPro"/>
</dbReference>
<proteinExistence type="inferred from homology"/>
<dbReference type="InterPro" id="IPR001247">
    <property type="entry name" value="ExoRNase_PH_dom1"/>
</dbReference>
<comment type="similarity">
    <text evidence="1">Belongs to the polyribonucleotide nucleotidyltransferase family.</text>
</comment>
<keyword evidence="3" id="KW-0963">Cytoplasm</keyword>
<evidence type="ECO:0000256" key="12">
    <source>
        <dbReference type="SAM" id="MobiDB-lite"/>
    </source>
</evidence>
<dbReference type="InterPro" id="IPR036345">
    <property type="entry name" value="ExoRNase_PH_dom2_sf"/>
</dbReference>
<dbReference type="GO" id="GO:0005829">
    <property type="term" value="C:cytosol"/>
    <property type="evidence" value="ECO:0007669"/>
    <property type="project" value="UniProtKB-ARBA"/>
</dbReference>
<dbReference type="InterPro" id="IPR004087">
    <property type="entry name" value="KH_dom"/>
</dbReference>
<dbReference type="SUPFAM" id="SSF54211">
    <property type="entry name" value="Ribosomal protein S5 domain 2-like"/>
    <property type="match status" value="2"/>
</dbReference>
<name>A0A8X6Y762_9ARAC</name>
<reference evidence="15" key="1">
    <citation type="submission" date="2020-08" db="EMBL/GenBank/DDBJ databases">
        <title>Multicomponent nature underlies the extraordinary mechanical properties of spider dragline silk.</title>
        <authorList>
            <person name="Kono N."/>
            <person name="Nakamura H."/>
            <person name="Mori M."/>
            <person name="Yoshida Y."/>
            <person name="Ohtoshi R."/>
            <person name="Malay A.D."/>
            <person name="Moran D.A.P."/>
            <person name="Tomita M."/>
            <person name="Numata K."/>
            <person name="Arakawa K."/>
        </authorList>
    </citation>
    <scope>NUCLEOTIDE SEQUENCE</scope>
</reference>
<dbReference type="GO" id="GO:0006396">
    <property type="term" value="P:RNA processing"/>
    <property type="evidence" value="ECO:0007669"/>
    <property type="project" value="InterPro"/>
</dbReference>
<dbReference type="EMBL" id="BMAV01015538">
    <property type="protein sequence ID" value="GFY65383.1"/>
    <property type="molecule type" value="Genomic_DNA"/>
</dbReference>
<dbReference type="InterPro" id="IPR027408">
    <property type="entry name" value="PNPase/RNase_PH_dom_sf"/>
</dbReference>
<dbReference type="Gene3D" id="3.30.1370.10">
    <property type="entry name" value="K Homology domain, type 1"/>
    <property type="match status" value="1"/>
</dbReference>
<evidence type="ECO:0000256" key="2">
    <source>
        <dbReference type="ARBA" id="ARBA00012416"/>
    </source>
</evidence>
<dbReference type="FunFam" id="3.30.230.70:FF:000002">
    <property type="entry name" value="Polyribonucleotide nucleotidyltransferase"/>
    <property type="match status" value="1"/>
</dbReference>
<dbReference type="SUPFAM" id="SSF54791">
    <property type="entry name" value="Eukaryotic type KH-domain (KH-domain type I)"/>
    <property type="match status" value="1"/>
</dbReference>
<evidence type="ECO:0000313" key="15">
    <source>
        <dbReference type="EMBL" id="GFY65383.1"/>
    </source>
</evidence>
<evidence type="ECO:0000259" key="14">
    <source>
        <dbReference type="PROSITE" id="PS50878"/>
    </source>
</evidence>
<evidence type="ECO:0000256" key="7">
    <source>
        <dbReference type="ARBA" id="ARBA00022842"/>
    </source>
</evidence>
<keyword evidence="11" id="KW-0175">Coiled coil</keyword>
<dbReference type="GO" id="GO:0071897">
    <property type="term" value="P:DNA biosynthetic process"/>
    <property type="evidence" value="ECO:0007669"/>
    <property type="project" value="UniProtKB-ARBA"/>
</dbReference>
<dbReference type="InterPro" id="IPR030931">
    <property type="entry name" value="Group_II_RT_mat"/>
</dbReference>
<dbReference type="InterPro" id="IPR015847">
    <property type="entry name" value="ExoRNase_PH_dom2"/>
</dbReference>
<dbReference type="CDD" id="cd11364">
    <property type="entry name" value="RNase_PH_PNPase_2"/>
    <property type="match status" value="1"/>
</dbReference>
<dbReference type="CDD" id="cd02393">
    <property type="entry name" value="KH-I_PNPase"/>
    <property type="match status" value="1"/>
</dbReference>
<dbReference type="InterPro" id="IPR000477">
    <property type="entry name" value="RT_dom"/>
</dbReference>
<sequence>METLEEAYKLTKRSNGAPGIDRVTFESIEAEGIRKYLQQIRQELITKTYSPNRNRRKEIPKSEEKLRMLNIPCIRDRIVQTALKLILEPIFESDFQDGSYGYRPKRKACEAISRVAKTAIEGNTKCIDLDLKSYFDNVRHHILMEKIAKRINDKEVMRLIKLILKVGGKRGIAQGSPISPLLSNIYLNEVDKMLEKAKEVTKEGKYQHIEYARWADDLVILISGHPKWEWLEKSVYKRVQEELAKLKVEVNEEKTKVINLKEGRIFSYLGFDFRRKITRQGKWSIQTTPQMKARTNLRTCLKSRRDEVLIRKLKEIFRRYKSQPIGRVIHIVNPILRGWVNYFRIGHSSRTFRYVKQWVMKKVRRNLTQARKAKGFGWKKWSNEWIYRTLGLYEDYRIRYYVPKASPAQYVINFEWGGRTLSLETGKIARQAHGSVVVNYGDTSILVTVVSRKKEENVDFLPLNVQFIAKSYATGKIPGGFFKREGKPSDRETLISRVIDRSIRPLFPEGFNDEVSVVCNLLTYNTVNPPEMPALIGTVAALAISGVPFHFTIAGVMVGCDENNNYILNPSVQEVKASSLDLFLSGDENSILMVESEVKELSEENVFNAIKFGHEHLKPVIKLIKEFADTIGNKPESFAPIDISDIMQDLEKHSKDFEKAYSQTVKQERVQALEAVRDNILNTLKEAGKDEKLIAYAVKNFERSLVREMIRKKSVRIDGRKYDEVRQIEVEVDILSKTHGSALFTRGNTQALVVTALGTTQDEQIVDDIEGDRREHFMLHYNFPPFAVGEASAIRAPGRREIGHGKLAWKAIHPVLPDKSEFPYTIRVVSEIMESDGSSSMATVCGTSLALMDTGVPIKAPVAGIAMGLIKDKDEYVILSDILGDEDYLGDMDFKVAGTSEGVTALQMDMKIPGISFAIVEKSLEQAKAGRLHILEKMNAVISEHSDDVKDHAPRMLSFYIDKDKISAAIGAKGKNIRSVCERSNAKIEIGDDGKVSVFATSSTEAEIAKSMMIDSITELEQGSIVDVKVVKIEKSIVELEFLNGRKGKMHISEVANEHIDSIESILKQDDTFKALVIDFEKGGCPKLSRRRVNQETGEFFEGELYNEERKDGPNDRDNYYNNSFNRKPGGSYHKKPSRPRSGFSNRNRPKFGNNDSSSGFY</sequence>
<evidence type="ECO:0000256" key="8">
    <source>
        <dbReference type="ARBA" id="ARBA00022884"/>
    </source>
</evidence>
<feature type="domain" description="S1 motif" evidence="13">
    <location>
        <begin position="1023"/>
        <end position="1091"/>
    </location>
</feature>
<dbReference type="OrthoDB" id="6420582at2759"/>
<dbReference type="SUPFAM" id="SSF50249">
    <property type="entry name" value="Nucleic acid-binding proteins"/>
    <property type="match status" value="1"/>
</dbReference>
<dbReference type="Pfam" id="PF00078">
    <property type="entry name" value="RVT_1"/>
    <property type="match status" value="1"/>
</dbReference>
<keyword evidence="5" id="KW-0548">Nucleotidyltransferase</keyword>
<dbReference type="AlphaFoldDB" id="A0A8X6Y762"/>
<dbReference type="Pfam" id="PF00013">
    <property type="entry name" value="KH_1"/>
    <property type="match status" value="1"/>
</dbReference>
<dbReference type="InterPro" id="IPR043502">
    <property type="entry name" value="DNA/RNA_pol_sf"/>
</dbReference>
<evidence type="ECO:0000256" key="11">
    <source>
        <dbReference type="SAM" id="Coils"/>
    </source>
</evidence>
<dbReference type="Gene3D" id="2.40.50.140">
    <property type="entry name" value="Nucleic acid-binding proteins"/>
    <property type="match status" value="1"/>
</dbReference>
<dbReference type="SUPFAM" id="SSF56672">
    <property type="entry name" value="DNA/RNA polymerases"/>
    <property type="match status" value="1"/>
</dbReference>
<dbReference type="NCBIfam" id="TIGR03591">
    <property type="entry name" value="polynuc_phos"/>
    <property type="match status" value="1"/>
</dbReference>
<feature type="coiled-coil region" evidence="11">
    <location>
        <begin position="236"/>
        <end position="263"/>
    </location>
</feature>
<dbReference type="PANTHER" id="PTHR11252">
    <property type="entry name" value="POLYRIBONUCLEOTIDE NUCLEOTIDYLTRANSFERASE"/>
    <property type="match status" value="1"/>
</dbReference>
<feature type="region of interest" description="Disordered" evidence="12">
    <location>
        <begin position="1108"/>
        <end position="1162"/>
    </location>
</feature>
<evidence type="ECO:0000256" key="1">
    <source>
        <dbReference type="ARBA" id="ARBA00007404"/>
    </source>
</evidence>
<dbReference type="InterPro" id="IPR015848">
    <property type="entry name" value="PNPase_PH_RNA-bd_bac/org-type"/>
</dbReference>
<keyword evidence="6" id="KW-0479">Metal-binding</keyword>
<dbReference type="PANTHER" id="PTHR11252:SF0">
    <property type="entry name" value="POLYRIBONUCLEOTIDE NUCLEOTIDYLTRANSFERASE 1, MITOCHONDRIAL"/>
    <property type="match status" value="1"/>
</dbReference>
<comment type="caution">
    <text evidence="15">The sequence shown here is derived from an EMBL/GenBank/DDBJ whole genome shotgun (WGS) entry which is preliminary data.</text>
</comment>
<dbReference type="InterPro" id="IPR020568">
    <property type="entry name" value="Ribosomal_Su5_D2-typ_SF"/>
</dbReference>
<accession>A0A8X6Y762</accession>
<evidence type="ECO:0000256" key="5">
    <source>
        <dbReference type="ARBA" id="ARBA00022695"/>
    </source>
</evidence>
<dbReference type="Pfam" id="PF00575">
    <property type="entry name" value="S1"/>
    <property type="match status" value="1"/>
</dbReference>
<evidence type="ECO:0000256" key="4">
    <source>
        <dbReference type="ARBA" id="ARBA00022679"/>
    </source>
</evidence>
<dbReference type="FunFam" id="3.30.230.70:FF:000001">
    <property type="entry name" value="Polyribonucleotide nucleotidyltransferase"/>
    <property type="match status" value="1"/>
</dbReference>
<dbReference type="CDD" id="cd01651">
    <property type="entry name" value="RT_G2_intron"/>
    <property type="match status" value="1"/>
</dbReference>
<dbReference type="GO" id="GO:0003723">
    <property type="term" value="F:RNA binding"/>
    <property type="evidence" value="ECO:0007669"/>
    <property type="project" value="UniProtKB-UniRule"/>
</dbReference>
<dbReference type="PROSITE" id="PS50878">
    <property type="entry name" value="RT_POL"/>
    <property type="match status" value="1"/>
</dbReference>
<keyword evidence="16" id="KW-1185">Reference proteome</keyword>
<keyword evidence="7" id="KW-0460">Magnesium</keyword>
<dbReference type="EC" id="2.7.7.8" evidence="2"/>
<dbReference type="InterPro" id="IPR012340">
    <property type="entry name" value="NA-bd_OB-fold"/>
</dbReference>
<dbReference type="GO" id="GO:0004654">
    <property type="term" value="F:polyribonucleotide nucleotidyltransferase activity"/>
    <property type="evidence" value="ECO:0007669"/>
    <property type="project" value="UniProtKB-EC"/>
</dbReference>
<dbReference type="Pfam" id="PF01138">
    <property type="entry name" value="RNase_PH"/>
    <property type="match status" value="2"/>
</dbReference>
<dbReference type="Pfam" id="PF08388">
    <property type="entry name" value="GIIM"/>
    <property type="match status" value="1"/>
</dbReference>
<dbReference type="GO" id="GO:0046872">
    <property type="term" value="F:metal ion binding"/>
    <property type="evidence" value="ECO:0007669"/>
    <property type="project" value="UniProtKB-KW"/>
</dbReference>
<dbReference type="Proteomes" id="UP000886998">
    <property type="component" value="Unassembled WGS sequence"/>
</dbReference>
<keyword evidence="8 10" id="KW-0694">RNA-binding</keyword>
<dbReference type="SUPFAM" id="SSF55666">
    <property type="entry name" value="Ribonuclease PH domain 2-like"/>
    <property type="match status" value="2"/>
</dbReference>
<feature type="domain" description="Reverse transcriptase" evidence="14">
    <location>
        <begin position="40"/>
        <end position="273"/>
    </location>
</feature>
<dbReference type="PROSITE" id="PS50126">
    <property type="entry name" value="S1"/>
    <property type="match status" value="1"/>
</dbReference>
<dbReference type="PROSITE" id="PS50084">
    <property type="entry name" value="KH_TYPE_1"/>
    <property type="match status" value="1"/>
</dbReference>
<feature type="compositionally biased region" description="Basic and acidic residues" evidence="12">
    <location>
        <begin position="1108"/>
        <end position="1119"/>
    </location>
</feature>
<dbReference type="Pfam" id="PF03725">
    <property type="entry name" value="RNase_PH_C"/>
    <property type="match status" value="1"/>
</dbReference>
<dbReference type="InterPro" id="IPR013597">
    <property type="entry name" value="Mat_intron_G2"/>
</dbReference>
<evidence type="ECO:0000256" key="6">
    <source>
        <dbReference type="ARBA" id="ARBA00022723"/>
    </source>
</evidence>
<evidence type="ECO:0000259" key="13">
    <source>
        <dbReference type="PROSITE" id="PS50126"/>
    </source>
</evidence>
<evidence type="ECO:0000256" key="9">
    <source>
        <dbReference type="ARBA" id="ARBA00031451"/>
    </source>
</evidence>
<dbReference type="InterPro" id="IPR004088">
    <property type="entry name" value="KH_dom_type_1"/>
</dbReference>
<protein>
    <recommendedName>
        <fullName evidence="2">polyribonucleotide nucleotidyltransferase</fullName>
        <ecNumber evidence="2">2.7.7.8</ecNumber>
    </recommendedName>
    <alternativeName>
        <fullName evidence="9">Polynucleotide phosphorylase 1</fullName>
    </alternativeName>
</protein>
<dbReference type="NCBIfam" id="TIGR04416">
    <property type="entry name" value="group_II_RT_mat"/>
    <property type="match status" value="1"/>
</dbReference>
<keyword evidence="4" id="KW-0808">Transferase</keyword>
<dbReference type="HAMAP" id="MF_01595">
    <property type="entry name" value="PNPase"/>
    <property type="match status" value="1"/>
</dbReference>
<dbReference type="GO" id="GO:0000175">
    <property type="term" value="F:3'-5'-RNA exonuclease activity"/>
    <property type="evidence" value="ECO:0007669"/>
    <property type="project" value="TreeGrafter"/>
</dbReference>
<organism evidence="15 16">
    <name type="scientific">Trichonephila inaurata madagascariensis</name>
    <dbReference type="NCBI Taxonomy" id="2747483"/>
    <lineage>
        <taxon>Eukaryota</taxon>
        <taxon>Metazoa</taxon>
        <taxon>Ecdysozoa</taxon>
        <taxon>Arthropoda</taxon>
        <taxon>Chelicerata</taxon>
        <taxon>Arachnida</taxon>
        <taxon>Araneae</taxon>
        <taxon>Araneomorphae</taxon>
        <taxon>Entelegynae</taxon>
        <taxon>Araneoidea</taxon>
        <taxon>Nephilidae</taxon>
        <taxon>Trichonephila</taxon>
        <taxon>Trichonephila inaurata</taxon>
    </lineage>
</organism>
<dbReference type="FunFam" id="3.30.1370.10:FF:000001">
    <property type="entry name" value="Polyribonucleotide nucleotidyltransferase"/>
    <property type="match status" value="1"/>
</dbReference>
<dbReference type="Pfam" id="PF03726">
    <property type="entry name" value="PNPase"/>
    <property type="match status" value="1"/>
</dbReference>
<evidence type="ECO:0000313" key="16">
    <source>
        <dbReference type="Proteomes" id="UP000886998"/>
    </source>
</evidence>
<dbReference type="NCBIfam" id="NF008805">
    <property type="entry name" value="PRK11824.1"/>
    <property type="match status" value="1"/>
</dbReference>
<dbReference type="InterPro" id="IPR036612">
    <property type="entry name" value="KH_dom_type_1_sf"/>
</dbReference>
<dbReference type="SMART" id="SM00316">
    <property type="entry name" value="S1"/>
    <property type="match status" value="1"/>
</dbReference>
<dbReference type="Gene3D" id="3.30.230.70">
    <property type="entry name" value="GHMP Kinase, N-terminal domain"/>
    <property type="match status" value="2"/>
</dbReference>